<evidence type="ECO:0000313" key="6">
    <source>
        <dbReference type="Proteomes" id="UP000592780"/>
    </source>
</evidence>
<evidence type="ECO:0000256" key="2">
    <source>
        <dbReference type="SAM" id="MobiDB-lite"/>
    </source>
</evidence>
<evidence type="ECO:0000256" key="1">
    <source>
        <dbReference type="PROSITE-ProRule" id="PRU00473"/>
    </source>
</evidence>
<sequence length="444" mass="48363">MSTGAYGDDAFDFLLTPANSASGQSQPSALPAGRPATAAVADQEPVVDAAAFDPPEDVQTRLERMKTARNPLREAAQPLLRMLADMPASLDSLASVASLRSLLVREVAAFQKVCDKAGLPWKHVAAVRYALCTALDEAANRTRWGSGGIWAARGLLLKFEGEVDGGEKFFLLIGRMATDPQEYIDVLEVLYRILSLGFEGRYSVAADGPRHLEQIRQRMLTLISGTRDTLRLELSPHWRGEEPGRMRLLKSVPVWATAGVAALCVFSLFAWYEYRLLAQGNALQAKILAIGVPIKVAAPVVHERLRLSILLKDEIARGQVLVEENGSSSRVVFRGDYVFLPGQSRIRPELDPVLSRVAQEVARVGGKVTVTGHTDNQPIHTAEFPDNLVLSEKRAAFVADVLKAHGVPAIRIVAIGNGDTQPVADNTTAEGRSRNRRVEVFVTH</sequence>
<dbReference type="CDD" id="cd07185">
    <property type="entry name" value="OmpA_C-like"/>
    <property type="match status" value="1"/>
</dbReference>
<keyword evidence="3" id="KW-0812">Transmembrane</keyword>
<keyword evidence="6" id="KW-1185">Reference proteome</keyword>
<dbReference type="InterPro" id="IPR006665">
    <property type="entry name" value="OmpA-like"/>
</dbReference>
<feature type="domain" description="OmpA-like" evidence="4">
    <location>
        <begin position="326"/>
        <end position="444"/>
    </location>
</feature>
<dbReference type="RefSeq" id="WP_184131911.1">
    <property type="nucleotide sequence ID" value="NZ_JACHDD010000008.1"/>
</dbReference>
<dbReference type="NCBIfam" id="TIGR03350">
    <property type="entry name" value="type_VI_ompA"/>
    <property type="match status" value="1"/>
</dbReference>
<organism evidence="5 6">
    <name type="scientific">Paraburkholderia atlantica</name>
    <dbReference type="NCBI Taxonomy" id="2654982"/>
    <lineage>
        <taxon>Bacteria</taxon>
        <taxon>Pseudomonadati</taxon>
        <taxon>Pseudomonadota</taxon>
        <taxon>Betaproteobacteria</taxon>
        <taxon>Burkholderiales</taxon>
        <taxon>Burkholderiaceae</taxon>
        <taxon>Paraburkholderia</taxon>
    </lineage>
</organism>
<dbReference type="Gene3D" id="1.25.40.590">
    <property type="entry name" value="Type IV / VI secretion system, DotU"/>
    <property type="match status" value="1"/>
</dbReference>
<dbReference type="PROSITE" id="PS51123">
    <property type="entry name" value="OMPA_2"/>
    <property type="match status" value="1"/>
</dbReference>
<dbReference type="InterPro" id="IPR036737">
    <property type="entry name" value="OmpA-like_sf"/>
</dbReference>
<dbReference type="Proteomes" id="UP000592780">
    <property type="component" value="Unassembled WGS sequence"/>
</dbReference>
<evidence type="ECO:0000313" key="5">
    <source>
        <dbReference type="EMBL" id="MBB5427137.1"/>
    </source>
</evidence>
<dbReference type="EMBL" id="JACHDD010000008">
    <property type="protein sequence ID" value="MBB5427137.1"/>
    <property type="molecule type" value="Genomic_DNA"/>
</dbReference>
<dbReference type="Pfam" id="PF09850">
    <property type="entry name" value="DotU"/>
    <property type="match status" value="1"/>
</dbReference>
<name>A0A7W8V8M5_PARAM</name>
<feature type="compositionally biased region" description="Polar residues" evidence="2">
    <location>
        <begin position="17"/>
        <end position="28"/>
    </location>
</feature>
<dbReference type="NCBIfam" id="NF038228">
    <property type="entry name" value="IcmH_DotU_IVB"/>
    <property type="match status" value="1"/>
</dbReference>
<dbReference type="NCBIfam" id="NF005999">
    <property type="entry name" value="PRK08126.1"/>
    <property type="match status" value="1"/>
</dbReference>
<accession>A0A7W8V8M5</accession>
<feature type="region of interest" description="Disordered" evidence="2">
    <location>
        <begin position="17"/>
        <end position="37"/>
    </location>
</feature>
<evidence type="ECO:0000256" key="3">
    <source>
        <dbReference type="SAM" id="Phobius"/>
    </source>
</evidence>
<comment type="caution">
    <text evidence="5">The sequence shown here is derived from an EMBL/GenBank/DDBJ whole genome shotgun (WGS) entry which is preliminary data.</text>
</comment>
<dbReference type="Gene3D" id="3.30.1330.60">
    <property type="entry name" value="OmpA-like domain"/>
    <property type="match status" value="1"/>
</dbReference>
<dbReference type="PANTHER" id="PTHR30329:SF19">
    <property type="entry name" value="OUTER MEMBRANE PROTEIN, OMPA FAMILY"/>
    <property type="match status" value="1"/>
</dbReference>
<dbReference type="InterPro" id="IPR017732">
    <property type="entry name" value="T4/T6SS_DotU"/>
</dbReference>
<dbReference type="Pfam" id="PF00691">
    <property type="entry name" value="OmpA"/>
    <property type="match status" value="1"/>
</dbReference>
<feature type="transmembrane region" description="Helical" evidence="3">
    <location>
        <begin position="252"/>
        <end position="272"/>
    </location>
</feature>
<keyword evidence="1 3" id="KW-0472">Membrane</keyword>
<dbReference type="AlphaFoldDB" id="A0A7W8V8M5"/>
<dbReference type="PANTHER" id="PTHR30329">
    <property type="entry name" value="STATOR ELEMENT OF FLAGELLAR MOTOR COMPLEX"/>
    <property type="match status" value="1"/>
</dbReference>
<dbReference type="InterPro" id="IPR017733">
    <property type="entry name" value="OmpA-like_dom_proteobacteria"/>
</dbReference>
<dbReference type="InterPro" id="IPR038522">
    <property type="entry name" value="T4/T6SS_DotU_sf"/>
</dbReference>
<keyword evidence="3" id="KW-1133">Transmembrane helix</keyword>
<evidence type="ECO:0000259" key="4">
    <source>
        <dbReference type="PROSITE" id="PS51123"/>
    </source>
</evidence>
<gene>
    <name evidence="5" type="ORF">HDG40_005316</name>
</gene>
<protein>
    <submittedName>
        <fullName evidence="5">Type VI secretion system protein ImpK</fullName>
    </submittedName>
</protein>
<dbReference type="InterPro" id="IPR050330">
    <property type="entry name" value="Bact_OuterMem_StrucFunc"/>
</dbReference>
<dbReference type="NCBIfam" id="TIGR03349">
    <property type="entry name" value="IV_VI_DotU"/>
    <property type="match status" value="1"/>
</dbReference>
<proteinExistence type="predicted"/>
<dbReference type="SUPFAM" id="SSF103088">
    <property type="entry name" value="OmpA-like"/>
    <property type="match status" value="1"/>
</dbReference>
<reference evidence="5 6" key="1">
    <citation type="submission" date="2020-08" db="EMBL/GenBank/DDBJ databases">
        <title>Genomic Encyclopedia of Type Strains, Phase IV (KMG-V): Genome sequencing to study the core and pangenomes of soil and plant-associated prokaryotes.</title>
        <authorList>
            <person name="Whitman W."/>
        </authorList>
    </citation>
    <scope>NUCLEOTIDE SEQUENCE [LARGE SCALE GENOMIC DNA]</scope>
    <source>
        <strain evidence="5 6">JPY158</strain>
    </source>
</reference>
<dbReference type="GO" id="GO:0016020">
    <property type="term" value="C:membrane"/>
    <property type="evidence" value="ECO:0007669"/>
    <property type="project" value="UniProtKB-UniRule"/>
</dbReference>